<sequence length="149" mass="16096">MSKDKSSSDGLISKLAATIVAALGPLCRRLTIPTNSPSPLRPSSSMASPSESQQPLEPRKSVHRSSRRRGGFLAGKRGCLIDKPIDYSDLSNPDHQALQPYLFDPSIESRSPSNPAVPSEQHPSSSTAQVVRDDEPQQENHWGFQGGGH</sequence>
<feature type="compositionally biased region" description="Polar residues" evidence="1">
    <location>
        <begin position="108"/>
        <end position="129"/>
    </location>
</feature>
<protein>
    <submittedName>
        <fullName evidence="2">Uncharacterized protein</fullName>
    </submittedName>
</protein>
<evidence type="ECO:0000256" key="1">
    <source>
        <dbReference type="SAM" id="MobiDB-lite"/>
    </source>
</evidence>
<reference evidence="2" key="1">
    <citation type="journal article" date="2013" name="New Phytol.">
        <title>Plant Defensin type 1 (PDF1): protein promiscuity and expression variation within the Arabidopsis genus shed light on zinc tolerance acquisition in Arabidopsis halleri.</title>
        <authorList>
            <person name="Shahzad Z."/>
            <person name="Ranwez V."/>
            <person name="Fizames C."/>
            <person name="Marques L."/>
            <person name="Le Martret B."/>
            <person name="Alassimone J."/>
            <person name="Gode C."/>
            <person name="Lacombe E."/>
            <person name="Castillo T."/>
            <person name="Saumitou-Laprade P."/>
            <person name="Berthomieu P."/>
            <person name="Gosti F."/>
        </authorList>
    </citation>
    <scope>NUCLEOTIDE SEQUENCE</scope>
    <source>
        <tissue evidence="2">Leaves</tissue>
    </source>
</reference>
<organism evidence="2">
    <name type="scientific">Arabidopsis halleri subsp. halleri</name>
    <name type="common">Arabis halleri</name>
    <dbReference type="NCBI Taxonomy" id="81971"/>
    <lineage>
        <taxon>Eukaryota</taxon>
        <taxon>Viridiplantae</taxon>
        <taxon>Streptophyta</taxon>
        <taxon>Embryophyta</taxon>
        <taxon>Tracheophyta</taxon>
        <taxon>Spermatophyta</taxon>
        <taxon>Magnoliopsida</taxon>
        <taxon>eudicotyledons</taxon>
        <taxon>Gunneridae</taxon>
        <taxon>Pentapetalae</taxon>
        <taxon>rosids</taxon>
        <taxon>malvids</taxon>
        <taxon>Brassicales</taxon>
        <taxon>Brassicaceae</taxon>
        <taxon>Camelineae</taxon>
        <taxon>Arabidopsis</taxon>
    </lineage>
</organism>
<accession>I0J3C0</accession>
<proteinExistence type="predicted"/>
<feature type="region of interest" description="Disordered" evidence="1">
    <location>
        <begin position="30"/>
        <end position="149"/>
    </location>
</feature>
<dbReference type="AlphaFoldDB" id="I0J3C0"/>
<dbReference type="EMBL" id="HE601749">
    <property type="protein sequence ID" value="CCD74480.1"/>
    <property type="molecule type" value="Genomic_DNA"/>
</dbReference>
<feature type="compositionally biased region" description="Low complexity" evidence="1">
    <location>
        <begin position="33"/>
        <end position="52"/>
    </location>
</feature>
<evidence type="ECO:0000313" key="2">
    <source>
        <dbReference type="EMBL" id="CCD74480.1"/>
    </source>
</evidence>
<feature type="compositionally biased region" description="Basic residues" evidence="1">
    <location>
        <begin position="61"/>
        <end position="70"/>
    </location>
</feature>
<name>I0J3C0_ARAHH</name>